<evidence type="ECO:0000313" key="14">
    <source>
        <dbReference type="Proteomes" id="UP000694415"/>
    </source>
</evidence>
<dbReference type="CDD" id="cd01241">
    <property type="entry name" value="PH_PKB"/>
    <property type="match status" value="1"/>
</dbReference>
<evidence type="ECO:0000256" key="9">
    <source>
        <dbReference type="PROSITE-ProRule" id="PRU10141"/>
    </source>
</evidence>
<dbReference type="SUPFAM" id="SSF56112">
    <property type="entry name" value="Protein kinase-like (PK-like)"/>
    <property type="match status" value="1"/>
</dbReference>
<dbReference type="PROSITE" id="PS51285">
    <property type="entry name" value="AGC_KINASE_CTER"/>
    <property type="match status" value="1"/>
</dbReference>
<feature type="domain" description="PH" evidence="10">
    <location>
        <begin position="5"/>
        <end position="108"/>
    </location>
</feature>
<evidence type="ECO:0000259" key="11">
    <source>
        <dbReference type="PROSITE" id="PS50011"/>
    </source>
</evidence>
<dbReference type="Ensembl" id="ENSMSIT00000041791.1">
    <property type="protein sequence ID" value="ENSMSIP00000033157.1"/>
    <property type="gene ID" value="ENSMSIG00000027713.1"/>
</dbReference>
<reference evidence="13" key="1">
    <citation type="submission" date="2025-08" db="UniProtKB">
        <authorList>
            <consortium name="Ensembl"/>
        </authorList>
    </citation>
    <scope>IDENTIFICATION</scope>
</reference>
<dbReference type="SMART" id="SM00233">
    <property type="entry name" value="PH"/>
    <property type="match status" value="1"/>
</dbReference>
<dbReference type="FunFam" id="2.30.29.30:FF:000027">
    <property type="entry name" value="Non-specific serine/threonine protein kinase"/>
    <property type="match status" value="1"/>
</dbReference>
<evidence type="ECO:0000259" key="10">
    <source>
        <dbReference type="PROSITE" id="PS50003"/>
    </source>
</evidence>
<dbReference type="GeneTree" id="ENSGT00940000157189"/>
<dbReference type="InterPro" id="IPR039026">
    <property type="entry name" value="PH_PKB"/>
</dbReference>
<dbReference type="InterPro" id="IPR000719">
    <property type="entry name" value="Prot_kinase_dom"/>
</dbReference>
<evidence type="ECO:0000256" key="5">
    <source>
        <dbReference type="ARBA" id="ARBA00022679"/>
    </source>
</evidence>
<evidence type="ECO:0000256" key="2">
    <source>
        <dbReference type="ARBA" id="ARBA00012513"/>
    </source>
</evidence>
<proteinExistence type="inferred from homology"/>
<dbReference type="Pfam" id="PF00433">
    <property type="entry name" value="Pkinase_C"/>
    <property type="match status" value="1"/>
</dbReference>
<keyword evidence="4" id="KW-0597">Phosphoprotein</keyword>
<accession>A0A8C6I974</accession>
<dbReference type="PROSITE" id="PS50003">
    <property type="entry name" value="PH_DOMAIN"/>
    <property type="match status" value="1"/>
</dbReference>
<dbReference type="SMR" id="A0A8C6I974"/>
<reference evidence="13" key="2">
    <citation type="submission" date="2025-09" db="UniProtKB">
        <authorList>
            <consortium name="Ensembl"/>
        </authorList>
    </citation>
    <scope>IDENTIFICATION</scope>
</reference>
<dbReference type="EC" id="2.7.11.1" evidence="2"/>
<keyword evidence="8 9" id="KW-0067">ATP-binding</keyword>
<comment type="similarity">
    <text evidence="1">Belongs to the protein kinase superfamily. AGC Ser/Thr protein kinase family. RAC subfamily.</text>
</comment>
<dbReference type="PROSITE" id="PS50011">
    <property type="entry name" value="PROTEIN_KINASE_DOM"/>
    <property type="match status" value="1"/>
</dbReference>
<keyword evidence="5" id="KW-0808">Transferase</keyword>
<keyword evidence="3" id="KW-0723">Serine/threonine-protein kinase</keyword>
<dbReference type="InterPro" id="IPR001849">
    <property type="entry name" value="PH_domain"/>
</dbReference>
<feature type="binding site" evidence="9">
    <location>
        <position position="191"/>
    </location>
    <ligand>
        <name>ATP</name>
        <dbReference type="ChEBI" id="CHEBI:30616"/>
    </ligand>
</feature>
<evidence type="ECO:0000313" key="13">
    <source>
        <dbReference type="Ensembl" id="ENSMSIP00000033157.1"/>
    </source>
</evidence>
<dbReference type="Pfam" id="PF00169">
    <property type="entry name" value="PH"/>
    <property type="match status" value="1"/>
</dbReference>
<dbReference type="FunFam" id="1.10.510.10:FF:000561">
    <property type="entry name" value="AKT serine/threonine kinase 1"/>
    <property type="match status" value="1"/>
</dbReference>
<dbReference type="Gene3D" id="2.30.29.30">
    <property type="entry name" value="Pleckstrin-homology domain (PH domain)/Phosphotyrosine-binding domain (PTB)"/>
    <property type="match status" value="1"/>
</dbReference>
<dbReference type="GO" id="GO:0005524">
    <property type="term" value="F:ATP binding"/>
    <property type="evidence" value="ECO:0007669"/>
    <property type="project" value="UniProtKB-UniRule"/>
</dbReference>
<evidence type="ECO:0000259" key="12">
    <source>
        <dbReference type="PROSITE" id="PS51285"/>
    </source>
</evidence>
<evidence type="ECO:0000256" key="4">
    <source>
        <dbReference type="ARBA" id="ARBA00022553"/>
    </source>
</evidence>
<dbReference type="InterPro" id="IPR017441">
    <property type="entry name" value="Protein_kinase_ATP_BS"/>
</dbReference>
<feature type="domain" description="Protein kinase" evidence="11">
    <location>
        <begin position="152"/>
        <end position="366"/>
    </location>
</feature>
<dbReference type="PANTHER" id="PTHR24351">
    <property type="entry name" value="RIBOSOMAL PROTEIN S6 KINASE"/>
    <property type="match status" value="1"/>
</dbReference>
<dbReference type="FunFam" id="1.10.510.10:FF:000512">
    <property type="entry name" value="AKT serine/threonine kinase 1"/>
    <property type="match status" value="1"/>
</dbReference>
<feature type="domain" description="AGC-kinase C-terminal" evidence="12">
    <location>
        <begin position="367"/>
        <end position="438"/>
    </location>
</feature>
<keyword evidence="7" id="KW-0418">Kinase</keyword>
<name>A0A8C6I974_MUSSI</name>
<evidence type="ECO:0000256" key="7">
    <source>
        <dbReference type="ARBA" id="ARBA00022777"/>
    </source>
</evidence>
<evidence type="ECO:0000256" key="3">
    <source>
        <dbReference type="ARBA" id="ARBA00022527"/>
    </source>
</evidence>
<dbReference type="Gene3D" id="3.30.200.20">
    <property type="entry name" value="Phosphorylase Kinase, domain 1"/>
    <property type="match status" value="2"/>
</dbReference>
<protein>
    <recommendedName>
        <fullName evidence="2">non-specific serine/threonine protein kinase</fullName>
        <ecNumber evidence="2">2.7.11.1</ecNumber>
    </recommendedName>
</protein>
<dbReference type="InterPro" id="IPR011009">
    <property type="entry name" value="Kinase-like_dom_sf"/>
</dbReference>
<evidence type="ECO:0000256" key="6">
    <source>
        <dbReference type="ARBA" id="ARBA00022741"/>
    </source>
</evidence>
<dbReference type="SUPFAM" id="SSF50729">
    <property type="entry name" value="PH domain-like"/>
    <property type="match status" value="1"/>
</dbReference>
<dbReference type="FunFam" id="3.30.200.20:FF:000838">
    <property type="entry name" value="Non-specific serine/threonine protein kinase"/>
    <property type="match status" value="1"/>
</dbReference>
<dbReference type="AlphaFoldDB" id="A0A8C6I974"/>
<dbReference type="Proteomes" id="UP000694415">
    <property type="component" value="Unplaced"/>
</dbReference>
<evidence type="ECO:0000256" key="1">
    <source>
        <dbReference type="ARBA" id="ARBA00006935"/>
    </source>
</evidence>
<dbReference type="Pfam" id="PF00069">
    <property type="entry name" value="Pkinase"/>
    <property type="match status" value="2"/>
</dbReference>
<dbReference type="GO" id="GO:0004674">
    <property type="term" value="F:protein serine/threonine kinase activity"/>
    <property type="evidence" value="ECO:0007669"/>
    <property type="project" value="UniProtKB-KW"/>
</dbReference>
<dbReference type="Gene3D" id="1.10.510.10">
    <property type="entry name" value="Transferase(Phosphotransferase) domain 1"/>
    <property type="match status" value="2"/>
</dbReference>
<dbReference type="PROSITE" id="PS00107">
    <property type="entry name" value="PROTEIN_KINASE_ATP"/>
    <property type="match status" value="1"/>
</dbReference>
<keyword evidence="6 9" id="KW-0547">Nucleotide-binding</keyword>
<dbReference type="InterPro" id="IPR000961">
    <property type="entry name" value="AGC-kinase_C"/>
</dbReference>
<keyword evidence="14" id="KW-1185">Reference proteome</keyword>
<organism evidence="13 14">
    <name type="scientific">Mus spicilegus</name>
    <name type="common">Mound-building mouse</name>
    <dbReference type="NCBI Taxonomy" id="10103"/>
    <lineage>
        <taxon>Eukaryota</taxon>
        <taxon>Metazoa</taxon>
        <taxon>Chordata</taxon>
        <taxon>Craniata</taxon>
        <taxon>Vertebrata</taxon>
        <taxon>Euteleostomi</taxon>
        <taxon>Mammalia</taxon>
        <taxon>Eutheria</taxon>
        <taxon>Euarchontoglires</taxon>
        <taxon>Glires</taxon>
        <taxon>Rodentia</taxon>
        <taxon>Myomorpha</taxon>
        <taxon>Muroidea</taxon>
        <taxon>Muridae</taxon>
        <taxon>Murinae</taxon>
        <taxon>Mus</taxon>
        <taxon>Mus</taxon>
    </lineage>
</organism>
<dbReference type="InterPro" id="IPR017892">
    <property type="entry name" value="Pkinase_C"/>
</dbReference>
<dbReference type="SMART" id="SM00133">
    <property type="entry name" value="S_TK_X"/>
    <property type="match status" value="1"/>
</dbReference>
<dbReference type="InterPro" id="IPR011993">
    <property type="entry name" value="PH-like_dom_sf"/>
</dbReference>
<evidence type="ECO:0000256" key="8">
    <source>
        <dbReference type="ARBA" id="ARBA00022840"/>
    </source>
</evidence>
<sequence>MNEVSVIKEGWLHKRGEYIKTWRPRYFLLKSDGSFIGYKERPEAPDQTLPPLNNFSVAECQLMKTERPRPNTFVIRCLQWTTVIERTFHVDSPDEREEWMRAIQMVANSLKQRGPGEDAMDYKCGSPSDSSTSEMMEVAVNKARAKVTMNDFDYLKLLGKGTFGKVILVREKATGRYYAMKILRKEVIIAKDEVAHTVTESRVLQNTRHPFLTALKYAFQTHDRLCFVMEYANGGELFFHLSRERVFTEDRARFYGAEIVSALEYLHSRDVVYRDIKVLEDNDYGRAVDWWGLGVVMYEMMCGRLPFYNQDHERLFELILMEEIRFPRTLGPEAKSLLAGLLKKDPKQRLGGGPSDAKEVMEHRFFLSINWQDVVQKKLLPPFKPQVTSEVDTRYFDDEFTAQSITITPPDRYDSLDPLELDQRTHFPQFSYSASIRE</sequence>